<evidence type="ECO:0000313" key="2">
    <source>
        <dbReference type="EMBL" id="KAK5980076.1"/>
    </source>
</evidence>
<dbReference type="Proteomes" id="UP001331761">
    <property type="component" value="Unassembled WGS sequence"/>
</dbReference>
<dbReference type="Gene3D" id="2.20.100.10">
    <property type="entry name" value="Thrombospondin type-1 (TSP1) repeat"/>
    <property type="match status" value="1"/>
</dbReference>
<dbReference type="InterPro" id="IPR000884">
    <property type="entry name" value="TSP1_rpt"/>
</dbReference>
<sequence length="616" mass="68995">AECECLLSECELSEWSPWSRCYGSCFYALTVRNRDVIRPALPDKPNAPVKRCPYLYETRFCAIPSCQENSSSDAIDLPSRSGQQRSPVRVVVEKKLLRKGQLETAAVMPAVEPVRSKTYVSDEMLFQKQRDKQSESGHRRRNYNGQLTRTIEALQQQLEQEHAPSQSFKEDTYTEHGPRPLRSRVDEEKTKSSKFAGILPKYLKMAKERIQLRGNRMDETQTTTDATTAEVLRELESAADYKIPVDDVRIRRVLHRNKKLIKALIEAYKLRFTTTTSAFVSTTVEPAASTTMVPTNELFMELAASTIDSDIEADEPKARKPFSSAKGVSVSRTEGSSNDSASSASETKEFLDQVSNLEYHSTTTKVSNTPETATDSHLIGSTSQPPLSTAANYTEDSVTATESTTFAQASTKSVTDVEQGMVENATSSEELQDVSGTKHTAGIWNQSLVAFISSSTGTENTTTTSTSTSTSVENFAKSTVTTTTQLPFWPKKGYVPNTRKHASEITSKLYMTREIIQALSDEPIRRSPILKLDCLENRRCCKVTRTECADGSPPMFTKRYYRPRGSDTCIAYHYPRCSPREEMEEQPIQYEQNCQDLCFAGPEKRIDPLLELSIEK</sequence>
<accession>A0AAN8FHP1</accession>
<dbReference type="PANTHER" id="PTHR20920:SF5">
    <property type="entry name" value="SMB DOMAIN-CONTAINING PROTEIN"/>
    <property type="match status" value="1"/>
</dbReference>
<keyword evidence="3" id="KW-1185">Reference proteome</keyword>
<comment type="caution">
    <text evidence="2">The sequence shown here is derived from an EMBL/GenBank/DDBJ whole genome shotgun (WGS) entry which is preliminary data.</text>
</comment>
<proteinExistence type="predicted"/>
<evidence type="ECO:0000313" key="3">
    <source>
        <dbReference type="Proteomes" id="UP001331761"/>
    </source>
</evidence>
<protein>
    <submittedName>
        <fullName evidence="2">Uncharacterized protein</fullName>
    </submittedName>
</protein>
<dbReference type="InterPro" id="IPR036383">
    <property type="entry name" value="TSP1_rpt_sf"/>
</dbReference>
<feature type="region of interest" description="Disordered" evidence="1">
    <location>
        <begin position="157"/>
        <end position="190"/>
    </location>
</feature>
<dbReference type="SUPFAM" id="SSF82895">
    <property type="entry name" value="TSP-1 type 1 repeat"/>
    <property type="match status" value="1"/>
</dbReference>
<dbReference type="EMBL" id="WIXE01007861">
    <property type="protein sequence ID" value="KAK5980076.1"/>
    <property type="molecule type" value="Genomic_DNA"/>
</dbReference>
<gene>
    <name evidence="2" type="ORF">GCK32_000177</name>
</gene>
<dbReference type="AlphaFoldDB" id="A0AAN8FHP1"/>
<reference evidence="2 3" key="1">
    <citation type="submission" date="2019-10" db="EMBL/GenBank/DDBJ databases">
        <title>Assembly and Annotation for the nematode Trichostrongylus colubriformis.</title>
        <authorList>
            <person name="Martin J."/>
        </authorList>
    </citation>
    <scope>NUCLEOTIDE SEQUENCE [LARGE SCALE GENOMIC DNA]</scope>
    <source>
        <strain evidence="2">G859</strain>
        <tissue evidence="2">Whole worm</tissue>
    </source>
</reference>
<feature type="non-terminal residue" evidence="2">
    <location>
        <position position="1"/>
    </location>
</feature>
<evidence type="ECO:0000256" key="1">
    <source>
        <dbReference type="SAM" id="MobiDB-lite"/>
    </source>
</evidence>
<feature type="region of interest" description="Disordered" evidence="1">
    <location>
        <begin position="310"/>
        <end position="349"/>
    </location>
</feature>
<feature type="compositionally biased region" description="Basic and acidic residues" evidence="1">
    <location>
        <begin position="168"/>
        <end position="190"/>
    </location>
</feature>
<organism evidence="2 3">
    <name type="scientific">Trichostrongylus colubriformis</name>
    <name type="common">Black scour worm</name>
    <dbReference type="NCBI Taxonomy" id="6319"/>
    <lineage>
        <taxon>Eukaryota</taxon>
        <taxon>Metazoa</taxon>
        <taxon>Ecdysozoa</taxon>
        <taxon>Nematoda</taxon>
        <taxon>Chromadorea</taxon>
        <taxon>Rhabditida</taxon>
        <taxon>Rhabditina</taxon>
        <taxon>Rhabditomorpha</taxon>
        <taxon>Strongyloidea</taxon>
        <taxon>Trichostrongylidae</taxon>
        <taxon>Trichostrongylus</taxon>
    </lineage>
</organism>
<dbReference type="InterPro" id="IPR039942">
    <property type="entry name" value="SBSPO"/>
</dbReference>
<dbReference type="PROSITE" id="PS50092">
    <property type="entry name" value="TSP1"/>
    <property type="match status" value="1"/>
</dbReference>
<feature type="region of interest" description="Disordered" evidence="1">
    <location>
        <begin position="361"/>
        <end position="391"/>
    </location>
</feature>
<name>A0AAN8FHP1_TRICO</name>
<feature type="compositionally biased region" description="Low complexity" evidence="1">
    <location>
        <begin position="336"/>
        <end position="345"/>
    </location>
</feature>
<dbReference type="PANTHER" id="PTHR20920">
    <property type="entry name" value="RPE-SPONDIN"/>
    <property type="match status" value="1"/>
</dbReference>